<dbReference type="eggNOG" id="ENOG5032RP0">
    <property type="taxonomic scope" value="Bacteria"/>
</dbReference>
<gene>
    <name evidence="1" type="ORF">J057_03445</name>
</gene>
<dbReference type="InterPro" id="IPR038604">
    <property type="entry name" value="HopJ_sf"/>
</dbReference>
<evidence type="ECO:0000313" key="1">
    <source>
        <dbReference type="EMBL" id="ENO16727.2"/>
    </source>
</evidence>
<accession>N6WZX5</accession>
<dbReference type="Gene3D" id="3.20.160.10">
    <property type="entry name" value="vpa0580 domain like"/>
    <property type="match status" value="1"/>
</dbReference>
<dbReference type="AlphaFoldDB" id="N6WZX5"/>
<evidence type="ECO:0000313" key="2">
    <source>
        <dbReference type="Proteomes" id="UP000013165"/>
    </source>
</evidence>
<dbReference type="EMBL" id="APLQ01000010">
    <property type="protein sequence ID" value="ENO16727.2"/>
    <property type="molecule type" value="Genomic_DNA"/>
</dbReference>
<dbReference type="PATRIC" id="fig|626887.3.peg.674"/>
<dbReference type="Pfam" id="PF08888">
    <property type="entry name" value="HopJ"/>
    <property type="match status" value="1"/>
</dbReference>
<sequence>MGFQEALRIHLAALDAGRSDFEDTLALIDRFFDATPTAFRNGPVANEPDENTASCRILALGQLAGLSEQQTLACFGRHYHTVIDDPAGTGHANIRQFMSTGWSGVRFEGRPLVFRAATGNEAVDESTTIDRPTDYGETR</sequence>
<dbReference type="OrthoDB" id="9790826at2"/>
<dbReference type="HOGENOM" id="CLU_121622_1_0_6"/>
<reference evidence="1 2" key="1">
    <citation type="journal article" date="2013" name="Genome Announc.">
        <title>Genome Sequence of the Polycyclic Aromatic Hydrocarbon-Degrading Bacterium Strain Marinobacter nanhaiticus D15-8WT.</title>
        <authorList>
            <person name="Cui Z."/>
            <person name="Gao W."/>
            <person name="Li Q."/>
            <person name="Xu G."/>
            <person name="Zheng L."/>
        </authorList>
    </citation>
    <scope>NUCLEOTIDE SEQUENCE [LARGE SCALE GENOMIC DNA]</scope>
    <source>
        <strain evidence="1 2">D15-8W</strain>
    </source>
</reference>
<name>N6WZX5_9GAMM</name>
<dbReference type="Proteomes" id="UP000013165">
    <property type="component" value="Unassembled WGS sequence"/>
</dbReference>
<comment type="caution">
    <text evidence="1">The sequence shown here is derived from an EMBL/GenBank/DDBJ whole genome shotgun (WGS) entry which is preliminary data.</text>
</comment>
<dbReference type="STRING" id="626887.J057_03445"/>
<dbReference type="InterPro" id="IPR014984">
    <property type="entry name" value="HopJ"/>
</dbReference>
<keyword evidence="2" id="KW-1185">Reference proteome</keyword>
<protein>
    <submittedName>
        <fullName evidence="1">Type III effector HopPmaJ</fullName>
    </submittedName>
</protein>
<organism evidence="1 2">
    <name type="scientific">Marinobacter nanhaiticus D15-8W</name>
    <dbReference type="NCBI Taxonomy" id="626887"/>
    <lineage>
        <taxon>Bacteria</taxon>
        <taxon>Pseudomonadati</taxon>
        <taxon>Pseudomonadota</taxon>
        <taxon>Gammaproteobacteria</taxon>
        <taxon>Pseudomonadales</taxon>
        <taxon>Marinobacteraceae</taxon>
        <taxon>Marinobacter</taxon>
    </lineage>
</organism>
<proteinExistence type="predicted"/>